<protein>
    <submittedName>
        <fullName evidence="2">Transcriptional regulator with XRE-family HTH domain</fullName>
    </submittedName>
</protein>
<feature type="domain" description="HTH cro/C1-type" evidence="1">
    <location>
        <begin position="21"/>
        <end position="73"/>
    </location>
</feature>
<gene>
    <name evidence="2" type="ORF">JOH49_006399</name>
</gene>
<evidence type="ECO:0000313" key="3">
    <source>
        <dbReference type="Proteomes" id="UP000673383"/>
    </source>
</evidence>
<reference evidence="2" key="1">
    <citation type="submission" date="2021-02" db="EMBL/GenBank/DDBJ databases">
        <title>Genomic Encyclopedia of Type Strains, Phase IV (KMG-V): Genome sequencing to study the core and pangenomes of soil and plant-associated prokaryotes.</title>
        <authorList>
            <person name="Whitman W."/>
        </authorList>
    </citation>
    <scope>NUCLEOTIDE SEQUENCE</scope>
    <source>
        <strain evidence="2">USDA 406</strain>
    </source>
</reference>
<dbReference type="InterPro" id="IPR001387">
    <property type="entry name" value="Cro/C1-type_HTH"/>
</dbReference>
<accession>A0A8I2C8Q8</accession>
<sequence>MEPVNRSKAKREVQTRQRVWLQGVLEAQGLKPAQLAKGAGASTSTLTRFLNDEDYTGTLTAETIERIKRTYDVPGPDEAERFDPLLEARRLAPEDMPAAQRAALAALTAGRKGVEAWTIHGAALQGVGVSPGDVMLVDLVEVPRAGDIVCAEIHEQGTRRVVFRIYEKPYLVAVGFDPRSRVPIVVDDRNVIVRGVVTDRLASRRG</sequence>
<dbReference type="CDD" id="cd00093">
    <property type="entry name" value="HTH_XRE"/>
    <property type="match status" value="1"/>
</dbReference>
<dbReference type="RefSeq" id="WP_209944711.1">
    <property type="nucleotide sequence ID" value="NZ_JAFICZ010000001.1"/>
</dbReference>
<proteinExistence type="predicted"/>
<name>A0A8I2C8Q8_BRAEL</name>
<evidence type="ECO:0000259" key="1">
    <source>
        <dbReference type="Pfam" id="PF13443"/>
    </source>
</evidence>
<dbReference type="SUPFAM" id="SSF51306">
    <property type="entry name" value="LexA/Signal peptidase"/>
    <property type="match status" value="1"/>
</dbReference>
<dbReference type="EMBL" id="JAFICZ010000001">
    <property type="protein sequence ID" value="MBP1296646.1"/>
    <property type="molecule type" value="Genomic_DNA"/>
</dbReference>
<dbReference type="Pfam" id="PF13443">
    <property type="entry name" value="HTH_26"/>
    <property type="match status" value="1"/>
</dbReference>
<dbReference type="AlphaFoldDB" id="A0A8I2C8Q8"/>
<evidence type="ECO:0000313" key="2">
    <source>
        <dbReference type="EMBL" id="MBP1296646.1"/>
    </source>
</evidence>
<organism evidence="2 3">
    <name type="scientific">Bradyrhizobium elkanii</name>
    <dbReference type="NCBI Taxonomy" id="29448"/>
    <lineage>
        <taxon>Bacteria</taxon>
        <taxon>Pseudomonadati</taxon>
        <taxon>Pseudomonadota</taxon>
        <taxon>Alphaproteobacteria</taxon>
        <taxon>Hyphomicrobiales</taxon>
        <taxon>Nitrobacteraceae</taxon>
        <taxon>Bradyrhizobium</taxon>
    </lineage>
</organism>
<dbReference type="Gene3D" id="2.10.109.10">
    <property type="entry name" value="Umud Fragment, subunit A"/>
    <property type="match status" value="1"/>
</dbReference>
<dbReference type="InterPro" id="IPR036286">
    <property type="entry name" value="LexA/Signal_pep-like_sf"/>
</dbReference>
<dbReference type="Proteomes" id="UP000673383">
    <property type="component" value="Unassembled WGS sequence"/>
</dbReference>
<comment type="caution">
    <text evidence="2">The sequence shown here is derived from an EMBL/GenBank/DDBJ whole genome shotgun (WGS) entry which is preliminary data.</text>
</comment>